<sequence>MKITSTLLAILVLQAVLVSAAVVTEANGVGASAKKKACSCGFCNSWSGVYTCDDLLTKCPATCKTCAPVPTDKGTRYMCRDFLPQGCGCKPN</sequence>
<feature type="signal peptide" evidence="3">
    <location>
        <begin position="1"/>
        <end position="20"/>
    </location>
</feature>
<dbReference type="AlphaFoldDB" id="A0A835KG13"/>
<keyword evidence="3" id="KW-0732">Signal</keyword>
<evidence type="ECO:0000256" key="2">
    <source>
        <dbReference type="ARBA" id="ARBA00023157"/>
    </source>
</evidence>
<keyword evidence="1" id="KW-0646">Protease inhibitor</keyword>
<organism evidence="5 6">
    <name type="scientific">Digitaria exilis</name>
    <dbReference type="NCBI Taxonomy" id="1010633"/>
    <lineage>
        <taxon>Eukaryota</taxon>
        <taxon>Viridiplantae</taxon>
        <taxon>Streptophyta</taxon>
        <taxon>Embryophyta</taxon>
        <taxon>Tracheophyta</taxon>
        <taxon>Spermatophyta</taxon>
        <taxon>Magnoliopsida</taxon>
        <taxon>Liliopsida</taxon>
        <taxon>Poales</taxon>
        <taxon>Poaceae</taxon>
        <taxon>PACMAD clade</taxon>
        <taxon>Panicoideae</taxon>
        <taxon>Panicodae</taxon>
        <taxon>Paniceae</taxon>
        <taxon>Anthephorinae</taxon>
        <taxon>Digitaria</taxon>
    </lineage>
</organism>
<dbReference type="InterPro" id="IPR044167">
    <property type="entry name" value="WIP1"/>
</dbReference>
<dbReference type="OrthoDB" id="648965at2759"/>
<protein>
    <recommendedName>
        <fullName evidence="4">Bowman-Birk serine protease inhibitors family domain-containing protein</fullName>
    </recommendedName>
</protein>
<evidence type="ECO:0000256" key="1">
    <source>
        <dbReference type="ARBA" id="ARBA00022690"/>
    </source>
</evidence>
<dbReference type="EMBL" id="JACEFO010001661">
    <property type="protein sequence ID" value="KAF8724567.1"/>
    <property type="molecule type" value="Genomic_DNA"/>
</dbReference>
<dbReference type="SUPFAM" id="SSF57247">
    <property type="entry name" value="Bowman-Birk inhibitor, BBI"/>
    <property type="match status" value="1"/>
</dbReference>
<dbReference type="PANTHER" id="PTHR37378">
    <property type="entry name" value="BOWMAN_BIRK DOMAIN-CONTAINING PROTEIN-RELATED"/>
    <property type="match status" value="1"/>
</dbReference>
<comment type="caution">
    <text evidence="5">The sequence shown here is derived from an EMBL/GenBank/DDBJ whole genome shotgun (WGS) entry which is preliminary data.</text>
</comment>
<dbReference type="SMART" id="SM00269">
    <property type="entry name" value="BowB"/>
    <property type="match status" value="1"/>
</dbReference>
<dbReference type="Proteomes" id="UP000636709">
    <property type="component" value="Unassembled WGS sequence"/>
</dbReference>
<name>A0A835KG13_9POAL</name>
<accession>A0A835KG13</accession>
<proteinExistence type="predicted"/>
<feature type="chain" id="PRO_5032451798" description="Bowman-Birk serine protease inhibitors family domain-containing protein" evidence="3">
    <location>
        <begin position="21"/>
        <end position="92"/>
    </location>
</feature>
<dbReference type="GO" id="GO:0004867">
    <property type="term" value="F:serine-type endopeptidase inhibitor activity"/>
    <property type="evidence" value="ECO:0007669"/>
    <property type="project" value="InterPro"/>
</dbReference>
<keyword evidence="6" id="KW-1185">Reference proteome</keyword>
<dbReference type="InterPro" id="IPR035995">
    <property type="entry name" value="Bowman-Birk_prot_inh"/>
</dbReference>
<dbReference type="GO" id="GO:0005576">
    <property type="term" value="C:extracellular region"/>
    <property type="evidence" value="ECO:0007669"/>
    <property type="project" value="InterPro"/>
</dbReference>
<feature type="domain" description="Bowman-Birk serine protease inhibitors family" evidence="4">
    <location>
        <begin position="38"/>
        <end position="89"/>
    </location>
</feature>
<gene>
    <name evidence="5" type="ORF">HU200_020828</name>
</gene>
<dbReference type="PANTHER" id="PTHR37378:SF8">
    <property type="entry name" value="BOWMAN-BIRK TYPE WOUND-INDUCED PROTEINASE INHIBITOR WIP1"/>
    <property type="match status" value="1"/>
</dbReference>
<evidence type="ECO:0000313" key="5">
    <source>
        <dbReference type="EMBL" id="KAF8724567.1"/>
    </source>
</evidence>
<dbReference type="InterPro" id="IPR000877">
    <property type="entry name" value="Prot_inh_BBI"/>
</dbReference>
<keyword evidence="2" id="KW-1015">Disulfide bond</keyword>
<evidence type="ECO:0000259" key="4">
    <source>
        <dbReference type="SMART" id="SM00269"/>
    </source>
</evidence>
<dbReference type="Gene3D" id="2.10.69.10">
    <property type="entry name" value="Cysteine Protease (Bromelain) Inhibitor, subunit H"/>
    <property type="match status" value="1"/>
</dbReference>
<evidence type="ECO:0000313" key="6">
    <source>
        <dbReference type="Proteomes" id="UP000636709"/>
    </source>
</evidence>
<reference evidence="5" key="1">
    <citation type="submission" date="2020-07" db="EMBL/GenBank/DDBJ databases">
        <title>Genome sequence and genetic diversity analysis of an under-domesticated orphan crop, white fonio (Digitaria exilis).</title>
        <authorList>
            <person name="Bennetzen J.L."/>
            <person name="Chen S."/>
            <person name="Ma X."/>
            <person name="Wang X."/>
            <person name="Yssel A.E.J."/>
            <person name="Chaluvadi S.R."/>
            <person name="Johnson M."/>
            <person name="Gangashetty P."/>
            <person name="Hamidou F."/>
            <person name="Sanogo M.D."/>
            <person name="Zwaenepoel A."/>
            <person name="Wallace J."/>
            <person name="Van De Peer Y."/>
            <person name="Van Deynze A."/>
        </authorList>
    </citation>
    <scope>NUCLEOTIDE SEQUENCE</scope>
    <source>
        <tissue evidence="5">Leaves</tissue>
    </source>
</reference>
<evidence type="ECO:0000256" key="3">
    <source>
        <dbReference type="SAM" id="SignalP"/>
    </source>
</evidence>